<gene>
    <name evidence="1" type="ORF">GCWU000324_00345</name>
</gene>
<reference evidence="1" key="1">
    <citation type="submission" date="2009-04" db="EMBL/GenBank/DDBJ databases">
        <authorList>
            <person name="Weinstock G."/>
            <person name="Sodergren E."/>
            <person name="Clifton S."/>
            <person name="Fulton L."/>
            <person name="Fulton B."/>
            <person name="Courtney L."/>
            <person name="Fronick C."/>
            <person name="Harrison M."/>
            <person name="Strong C."/>
            <person name="Farmer C."/>
            <person name="Delahaunty K."/>
            <person name="Markovic C."/>
            <person name="Hall O."/>
            <person name="Minx P."/>
            <person name="Tomlinson C."/>
            <person name="Mitreva M."/>
            <person name="Nelson J."/>
            <person name="Hou S."/>
            <person name="Wollam A."/>
            <person name="Pepin K.H."/>
            <person name="Johnson M."/>
            <person name="Bhonagiri V."/>
            <person name="Nash W.E."/>
            <person name="Warren W."/>
            <person name="Chinwalla A."/>
            <person name="Mardis E.R."/>
            <person name="Wilson R.K."/>
        </authorList>
    </citation>
    <scope>NUCLEOTIDE SEQUENCE [LARGE SCALE GENOMIC DNA]</scope>
    <source>
        <strain evidence="1">ATCC 51147</strain>
    </source>
</reference>
<dbReference type="Proteomes" id="UP000003009">
    <property type="component" value="Unassembled WGS sequence"/>
</dbReference>
<comment type="caution">
    <text evidence="1">The sequence shown here is derived from an EMBL/GenBank/DDBJ whole genome shotgun (WGS) entry which is preliminary data.</text>
</comment>
<evidence type="ECO:0000313" key="2">
    <source>
        <dbReference type="Proteomes" id="UP000003009"/>
    </source>
</evidence>
<accession>C4GHL1</accession>
<proteinExistence type="predicted"/>
<sequence>MVKATLKASHKAQIPFSGCLDIKIIHISAGNFSFVFMQD</sequence>
<protein>
    <submittedName>
        <fullName evidence="1">Uncharacterized protein</fullName>
    </submittedName>
</protein>
<evidence type="ECO:0000313" key="1">
    <source>
        <dbReference type="EMBL" id="EEP68449.1"/>
    </source>
</evidence>
<organism evidence="1 2">
    <name type="scientific">Kingella oralis ATCC 51147</name>
    <dbReference type="NCBI Taxonomy" id="629741"/>
    <lineage>
        <taxon>Bacteria</taxon>
        <taxon>Pseudomonadati</taxon>
        <taxon>Pseudomonadota</taxon>
        <taxon>Betaproteobacteria</taxon>
        <taxon>Neisseriales</taxon>
        <taxon>Neisseriaceae</taxon>
        <taxon>Kingella</taxon>
    </lineage>
</organism>
<dbReference type="AlphaFoldDB" id="C4GHL1"/>
<dbReference type="EMBL" id="ACJW02000002">
    <property type="protein sequence ID" value="EEP68449.1"/>
    <property type="molecule type" value="Genomic_DNA"/>
</dbReference>
<keyword evidence="2" id="KW-1185">Reference proteome</keyword>
<dbReference type="HOGENOM" id="CLU_3311178_0_0_4"/>
<name>C4GHL1_9NEIS</name>